<dbReference type="EMBL" id="LC325489">
    <property type="protein sequence ID" value="BBB05414.1"/>
    <property type="molecule type" value="Genomic_DNA"/>
</dbReference>
<organism evidence="1">
    <name type="scientific">Turritis glabra</name>
    <name type="common">Tower mustard</name>
    <name type="synonym">Arabis glabra</name>
    <dbReference type="NCBI Taxonomy" id="63678"/>
    <lineage>
        <taxon>Eukaryota</taxon>
        <taxon>Viridiplantae</taxon>
        <taxon>Streptophyta</taxon>
        <taxon>Embryophyta</taxon>
        <taxon>Tracheophyta</taxon>
        <taxon>Spermatophyta</taxon>
        <taxon>Magnoliopsida</taxon>
        <taxon>eudicotyledons</taxon>
        <taxon>Gunneridae</taxon>
        <taxon>Pentapetalae</taxon>
        <taxon>rosids</taxon>
        <taxon>malvids</taxon>
        <taxon>Brassicales</taxon>
        <taxon>Brassicaceae</taxon>
        <taxon>Turritideae</taxon>
        <taxon>Turritis</taxon>
    </lineage>
</organism>
<protein>
    <submittedName>
        <fullName evidence="1">ORF139B protein</fullName>
    </submittedName>
</protein>
<geneLocation type="mitochondrion" evidence="1"/>
<dbReference type="AlphaFoldDB" id="A0A5H2UXU0"/>
<proteinExistence type="predicted"/>
<sequence length="139" mass="15789">MAKKKKELRSVGLPTLTNASFLFSSVYNKWERQDSNLRRKTSTDLQSAAFDHSPLSLFSYLLPSPLPLVPIVLGKSAFFVERTYTMNGLFALGQSVPWLTNDHFEKNLFENSLMPHLTQQLLLPFLLHTSPLQLYATTS</sequence>
<name>A0A5H2UXU0_TURGL</name>
<keyword evidence="1" id="KW-0496">Mitochondrion</keyword>
<evidence type="ECO:0000313" key="1">
    <source>
        <dbReference type="EMBL" id="BBB05414.1"/>
    </source>
</evidence>
<dbReference type="AntiFam" id="ANF00020">
    <property type="entry name" value="tRNA translation"/>
</dbReference>
<reference evidence="1" key="1">
    <citation type="submission" date="2024-06" db="EMBL/GenBank/DDBJ databases">
        <title>Organellar genome sequences of Turritis glabra.</title>
        <authorList>
            <person name="Kawabe A."/>
        </authorList>
    </citation>
    <scope>NUCLEOTIDE SEQUENCE</scope>
    <source>
        <strain evidence="1">OhmiShirahama</strain>
    </source>
</reference>
<accession>A0A5H2UXU0</accession>